<protein>
    <submittedName>
        <fullName evidence="2">Uncharacterized protein</fullName>
    </submittedName>
</protein>
<feature type="compositionally biased region" description="Basic and acidic residues" evidence="1">
    <location>
        <begin position="200"/>
        <end position="212"/>
    </location>
</feature>
<reference evidence="2 3" key="1">
    <citation type="journal article" date="2016" name="Mol. Biol. Evol.">
        <title>Comparative Genomics of Early-Diverging Mushroom-Forming Fungi Provides Insights into the Origins of Lignocellulose Decay Capabilities.</title>
        <authorList>
            <person name="Nagy L.G."/>
            <person name="Riley R."/>
            <person name="Tritt A."/>
            <person name="Adam C."/>
            <person name="Daum C."/>
            <person name="Floudas D."/>
            <person name="Sun H."/>
            <person name="Yadav J.S."/>
            <person name="Pangilinan J."/>
            <person name="Larsson K.H."/>
            <person name="Matsuura K."/>
            <person name="Barry K."/>
            <person name="Labutti K."/>
            <person name="Kuo R."/>
            <person name="Ohm R.A."/>
            <person name="Bhattacharya S.S."/>
            <person name="Shirouzu T."/>
            <person name="Yoshinaga Y."/>
            <person name="Martin F.M."/>
            <person name="Grigoriev I.V."/>
            <person name="Hibbett D.S."/>
        </authorList>
    </citation>
    <scope>NUCLEOTIDE SEQUENCE [LARGE SCALE GENOMIC DNA]</scope>
    <source>
        <strain evidence="2 3">HHB12733</strain>
    </source>
</reference>
<feature type="region of interest" description="Disordered" evidence="1">
    <location>
        <begin position="127"/>
        <end position="220"/>
    </location>
</feature>
<name>A0A165DEL7_9BASI</name>
<dbReference type="AlphaFoldDB" id="A0A165DEL7"/>
<evidence type="ECO:0000256" key="1">
    <source>
        <dbReference type="SAM" id="MobiDB-lite"/>
    </source>
</evidence>
<feature type="compositionally biased region" description="Low complexity" evidence="1">
    <location>
        <begin position="13"/>
        <end position="29"/>
    </location>
</feature>
<organism evidence="2 3">
    <name type="scientific">Calocera cornea HHB12733</name>
    <dbReference type="NCBI Taxonomy" id="1353952"/>
    <lineage>
        <taxon>Eukaryota</taxon>
        <taxon>Fungi</taxon>
        <taxon>Dikarya</taxon>
        <taxon>Basidiomycota</taxon>
        <taxon>Agaricomycotina</taxon>
        <taxon>Dacrymycetes</taxon>
        <taxon>Dacrymycetales</taxon>
        <taxon>Dacrymycetaceae</taxon>
        <taxon>Calocera</taxon>
    </lineage>
</organism>
<feature type="compositionally biased region" description="Polar residues" evidence="1">
    <location>
        <begin position="44"/>
        <end position="71"/>
    </location>
</feature>
<sequence length="220" mass="23741">MSTPRARGAEAVSNSETSKETASSSTKPTNSARHPPEKDEKKTGTSAEMQIPDSPTSRQTQEQTTNDSSPAPVTRARAFSGTINDWSRERRDLSLSPEGRQRLEYRTLSSTILDVDALAMMAEAANLPPLPNAGRTQNTAFPSAPGRTQPASTPIPVRRPAESRTSDPPAWFTRGGPGWTAPYASSDVREHGGTRTGTLIHERRCPAMEDSTRGGVARRS</sequence>
<dbReference type="Proteomes" id="UP000076842">
    <property type="component" value="Unassembled WGS sequence"/>
</dbReference>
<dbReference type="OrthoDB" id="10470666at2759"/>
<keyword evidence="3" id="KW-1185">Reference proteome</keyword>
<gene>
    <name evidence="2" type="ORF">CALCODRAFT_557967</name>
</gene>
<feature type="compositionally biased region" description="Basic and acidic residues" evidence="1">
    <location>
        <begin position="34"/>
        <end position="43"/>
    </location>
</feature>
<proteinExistence type="predicted"/>
<feature type="region of interest" description="Disordered" evidence="1">
    <location>
        <begin position="1"/>
        <end position="101"/>
    </location>
</feature>
<evidence type="ECO:0000313" key="2">
    <source>
        <dbReference type="EMBL" id="KZT52643.1"/>
    </source>
</evidence>
<dbReference type="InParanoid" id="A0A165DEL7"/>
<dbReference type="EMBL" id="KV424060">
    <property type="protein sequence ID" value="KZT52643.1"/>
    <property type="molecule type" value="Genomic_DNA"/>
</dbReference>
<accession>A0A165DEL7</accession>
<evidence type="ECO:0000313" key="3">
    <source>
        <dbReference type="Proteomes" id="UP000076842"/>
    </source>
</evidence>
<feature type="compositionally biased region" description="Basic and acidic residues" evidence="1">
    <location>
        <begin position="86"/>
        <end position="101"/>
    </location>
</feature>